<sequence>MKKLCKLGLLYSMLFPAQLRIQVGDQTHLFMEPDAACNWLELFDKGTLRPELMEKLRLPCQRQQQYCSRRTHLSIKSQAAWEQTSAVENTTSMGASACFPRDASSTHRSSTTS</sequence>
<name>A0AAV7PUE9_PLEWA</name>
<gene>
    <name evidence="3" type="ORF">NDU88_010153</name>
</gene>
<comment type="caution">
    <text evidence="3">The sequence shown here is derived from an EMBL/GenBank/DDBJ whole genome shotgun (WGS) entry which is preliminary data.</text>
</comment>
<proteinExistence type="predicted"/>
<dbReference type="EMBL" id="JANPWB010000011">
    <property type="protein sequence ID" value="KAJ1131821.1"/>
    <property type="molecule type" value="Genomic_DNA"/>
</dbReference>
<keyword evidence="4" id="KW-1185">Reference proteome</keyword>
<dbReference type="Proteomes" id="UP001066276">
    <property type="component" value="Chromosome 7"/>
</dbReference>
<accession>A0AAV7PUE9</accession>
<dbReference type="Gene3D" id="3.30.250.20">
    <property type="entry name" value="L1 transposable element, C-terminal domain"/>
    <property type="match status" value="1"/>
</dbReference>
<feature type="signal peptide" evidence="2">
    <location>
        <begin position="1"/>
        <end position="19"/>
    </location>
</feature>
<evidence type="ECO:0000313" key="3">
    <source>
        <dbReference type="EMBL" id="KAJ1131821.1"/>
    </source>
</evidence>
<dbReference type="InterPro" id="IPR042566">
    <property type="entry name" value="L1_C"/>
</dbReference>
<keyword evidence="2" id="KW-0732">Signal</keyword>
<evidence type="ECO:0000313" key="4">
    <source>
        <dbReference type="Proteomes" id="UP001066276"/>
    </source>
</evidence>
<reference evidence="3" key="1">
    <citation type="journal article" date="2022" name="bioRxiv">
        <title>Sequencing and chromosome-scale assembly of the giantPleurodeles waltlgenome.</title>
        <authorList>
            <person name="Brown T."/>
            <person name="Elewa A."/>
            <person name="Iarovenko S."/>
            <person name="Subramanian E."/>
            <person name="Araus A.J."/>
            <person name="Petzold A."/>
            <person name="Susuki M."/>
            <person name="Suzuki K.-i.T."/>
            <person name="Hayashi T."/>
            <person name="Toyoda A."/>
            <person name="Oliveira C."/>
            <person name="Osipova E."/>
            <person name="Leigh N.D."/>
            <person name="Simon A."/>
            <person name="Yun M.H."/>
        </authorList>
    </citation>
    <scope>NUCLEOTIDE SEQUENCE</scope>
    <source>
        <strain evidence="3">20211129_DDA</strain>
        <tissue evidence="3">Liver</tissue>
    </source>
</reference>
<protein>
    <submittedName>
        <fullName evidence="3">Uncharacterized protein</fullName>
    </submittedName>
</protein>
<feature type="chain" id="PRO_5043731392" evidence="2">
    <location>
        <begin position="20"/>
        <end position="113"/>
    </location>
</feature>
<evidence type="ECO:0000256" key="2">
    <source>
        <dbReference type="SAM" id="SignalP"/>
    </source>
</evidence>
<organism evidence="3 4">
    <name type="scientific">Pleurodeles waltl</name>
    <name type="common">Iberian ribbed newt</name>
    <dbReference type="NCBI Taxonomy" id="8319"/>
    <lineage>
        <taxon>Eukaryota</taxon>
        <taxon>Metazoa</taxon>
        <taxon>Chordata</taxon>
        <taxon>Craniata</taxon>
        <taxon>Vertebrata</taxon>
        <taxon>Euteleostomi</taxon>
        <taxon>Amphibia</taxon>
        <taxon>Batrachia</taxon>
        <taxon>Caudata</taxon>
        <taxon>Salamandroidea</taxon>
        <taxon>Salamandridae</taxon>
        <taxon>Pleurodelinae</taxon>
        <taxon>Pleurodeles</taxon>
    </lineage>
</organism>
<evidence type="ECO:0000256" key="1">
    <source>
        <dbReference type="SAM" id="MobiDB-lite"/>
    </source>
</evidence>
<feature type="region of interest" description="Disordered" evidence="1">
    <location>
        <begin position="92"/>
        <end position="113"/>
    </location>
</feature>
<dbReference type="AlphaFoldDB" id="A0AAV7PUE9"/>